<organism evidence="3 4">
    <name type="scientific">Ohtaekwangia koreensis</name>
    <dbReference type="NCBI Taxonomy" id="688867"/>
    <lineage>
        <taxon>Bacteria</taxon>
        <taxon>Pseudomonadati</taxon>
        <taxon>Bacteroidota</taxon>
        <taxon>Cytophagia</taxon>
        <taxon>Cytophagales</taxon>
        <taxon>Fulvivirgaceae</taxon>
        <taxon>Ohtaekwangia</taxon>
    </lineage>
</organism>
<dbReference type="InterPro" id="IPR037171">
    <property type="entry name" value="NagB/RpiA_transferase-like"/>
</dbReference>
<dbReference type="SUPFAM" id="SSF102588">
    <property type="entry name" value="LmbE-like"/>
    <property type="match status" value="1"/>
</dbReference>
<protein>
    <recommendedName>
        <fullName evidence="1">Glucosamine-6-phosphate deaminase</fullName>
        <ecNumber evidence="1">3.5.99.6</ecNumber>
    </recommendedName>
</protein>
<evidence type="ECO:0000313" key="3">
    <source>
        <dbReference type="EMBL" id="SKC55496.1"/>
    </source>
</evidence>
<evidence type="ECO:0000259" key="2">
    <source>
        <dbReference type="Pfam" id="PF01182"/>
    </source>
</evidence>
<dbReference type="Proteomes" id="UP000190961">
    <property type="component" value="Unassembled WGS sequence"/>
</dbReference>
<dbReference type="InterPro" id="IPR024078">
    <property type="entry name" value="LmbE-like_dom_sf"/>
</dbReference>
<dbReference type="RefSeq" id="WP_079686072.1">
    <property type="nucleotide sequence ID" value="NZ_FUZU01000001.1"/>
</dbReference>
<dbReference type="InterPro" id="IPR052960">
    <property type="entry name" value="GlcN6P_deaminase-like"/>
</dbReference>
<dbReference type="PANTHER" id="PTHR42892">
    <property type="entry name" value="GLUCOSAMINE-6-PHOSPHATE DEAMINASE-LIKE PROTEIN BT_0258-RELATED"/>
    <property type="match status" value="1"/>
</dbReference>
<gene>
    <name evidence="3" type="ORF">SAMN05660236_1542</name>
</gene>
<evidence type="ECO:0000313" key="4">
    <source>
        <dbReference type="Proteomes" id="UP000190961"/>
    </source>
</evidence>
<dbReference type="Pfam" id="PF01182">
    <property type="entry name" value="Glucosamine_iso"/>
    <property type="match status" value="1"/>
</dbReference>
<dbReference type="Gene3D" id="3.40.50.10320">
    <property type="entry name" value="LmbE-like"/>
    <property type="match status" value="1"/>
</dbReference>
<dbReference type="Gene3D" id="3.40.50.1360">
    <property type="match status" value="1"/>
</dbReference>
<dbReference type="SUPFAM" id="SSF100950">
    <property type="entry name" value="NagB/RpiA/CoA transferase-like"/>
    <property type="match status" value="1"/>
</dbReference>
<dbReference type="AlphaFoldDB" id="A0A1T5JVT8"/>
<dbReference type="InterPro" id="IPR006148">
    <property type="entry name" value="Glc/Gal-6P_isomerase"/>
</dbReference>
<name>A0A1T5JVT8_9BACT</name>
<dbReference type="InterPro" id="IPR004547">
    <property type="entry name" value="Glucosamine6P_isomerase"/>
</dbReference>
<dbReference type="NCBIfam" id="NF002557">
    <property type="entry name" value="PRK02122.1"/>
    <property type="match status" value="1"/>
</dbReference>
<dbReference type="STRING" id="688867.SAMN05660236_1542"/>
<dbReference type="EC" id="3.5.99.6" evidence="1"/>
<keyword evidence="4" id="KW-1185">Reference proteome</keyword>
<dbReference type="InterPro" id="IPR003737">
    <property type="entry name" value="GlcNAc_PI_deacetylase-related"/>
</dbReference>
<dbReference type="GO" id="GO:0004342">
    <property type="term" value="F:glucosamine-6-phosphate deaminase activity"/>
    <property type="evidence" value="ECO:0007669"/>
    <property type="project" value="UniProtKB-UniRule"/>
</dbReference>
<dbReference type="OrthoDB" id="9791139at2"/>
<sequence>MNNDLIASEKIPVKIFKGSTDASEFVAQEIAALIKNRQQEGRTCVLGLATGSTPTRVYAELVRMHKQEGLSFKHVYTFNLDEYYPMAPDSLQSYVRFMNEHLFNHIDIPKNQIHIPDGTLPKEKVSEFCKNYEKKIDELGGIDIQVLGIGRTGHIGFNEPGSTEKSFTRLVTLDQVTRIDAASDFFGEENVPRKAITMGVGSILKAKRVIMMAWGEGKARVIKKAIEGPITDQIPSSFLQKHDNCLVVLDDAASSELVRIKTPWVLESIDWNETLIRKAVVWLCQAVDKPVLKLTNHDYMEHGMGDIITEYGSAYQVNIKVFNFLQHTITGWPGGKPNADDTYRPERANPFPKRVIIFSPHPDDDVISMGGTFIRLVDQGHEVHVAYQTSGNIAVFDDDAVRFADFVRDFNDQFGLSKGDGEKFYKKVVESIKQKGPGQNDTPEVLAIKGLIRRGEAKAGGRYVGLPDEQMHFLDMPFYETGAVKKKPLGEDDIKITMDIIEKVKPHQIYAAGDLSDPHGTHRVCLAAVMEAVNRLKNQAWMKDCWVWLYRGAWQEWDIDQIEMAVPLSPEELMRKRRAVFKHQSQKDSAMFPGSDKREFWMRAEDRNHATAEAYNKLGLAEYEAMEAFVRYKF</sequence>
<dbReference type="NCBIfam" id="TIGR00502">
    <property type="entry name" value="nagB"/>
    <property type="match status" value="1"/>
</dbReference>
<dbReference type="EMBL" id="FUZU01000001">
    <property type="protein sequence ID" value="SKC55496.1"/>
    <property type="molecule type" value="Genomic_DNA"/>
</dbReference>
<dbReference type="PANTHER" id="PTHR42892:SF1">
    <property type="entry name" value="GLUCOSAMINE-6-PHOSPHATE ISOMERASE"/>
    <property type="match status" value="1"/>
</dbReference>
<dbReference type="GO" id="GO:0006046">
    <property type="term" value="P:N-acetylglucosamine catabolic process"/>
    <property type="evidence" value="ECO:0007669"/>
    <property type="project" value="UniProtKB-UniRule"/>
</dbReference>
<dbReference type="GO" id="GO:0005975">
    <property type="term" value="P:carbohydrate metabolic process"/>
    <property type="evidence" value="ECO:0007669"/>
    <property type="project" value="InterPro"/>
</dbReference>
<accession>A0A1T5JVT8</accession>
<dbReference type="CDD" id="cd01399">
    <property type="entry name" value="GlcN6P_deaminase"/>
    <property type="match status" value="1"/>
</dbReference>
<proteinExistence type="predicted"/>
<feature type="domain" description="Glucosamine/galactosamine-6-phosphate isomerase" evidence="2">
    <location>
        <begin position="22"/>
        <end position="244"/>
    </location>
</feature>
<reference evidence="3 4" key="1">
    <citation type="submission" date="2017-02" db="EMBL/GenBank/DDBJ databases">
        <authorList>
            <person name="Peterson S.W."/>
        </authorList>
    </citation>
    <scope>NUCLEOTIDE SEQUENCE [LARGE SCALE GENOMIC DNA]</scope>
    <source>
        <strain evidence="3 4">DSM 25262</strain>
    </source>
</reference>
<dbReference type="Pfam" id="PF02585">
    <property type="entry name" value="PIG-L"/>
    <property type="match status" value="1"/>
</dbReference>
<evidence type="ECO:0000256" key="1">
    <source>
        <dbReference type="NCBIfam" id="TIGR00502"/>
    </source>
</evidence>